<dbReference type="SUPFAM" id="SSF56300">
    <property type="entry name" value="Metallo-dependent phosphatases"/>
    <property type="match status" value="1"/>
</dbReference>
<proteinExistence type="predicted"/>
<dbReference type="PANTHER" id="PTHR37844:SF2">
    <property type="entry name" value="SER_THR PROTEIN PHOSPHATASE SUPERFAMILY (AFU_ORTHOLOGUE AFUA_1G14840)"/>
    <property type="match status" value="1"/>
</dbReference>
<dbReference type="GO" id="GO:0006139">
    <property type="term" value="P:nucleobase-containing compound metabolic process"/>
    <property type="evidence" value="ECO:0007669"/>
    <property type="project" value="UniProtKB-ARBA"/>
</dbReference>
<feature type="compositionally biased region" description="Basic and acidic residues" evidence="1">
    <location>
        <begin position="456"/>
        <end position="467"/>
    </location>
</feature>
<dbReference type="VEuPathDB" id="FungiDB:TERG_03533"/>
<gene>
    <name evidence="3" type="ORF">A7C99_6910</name>
</gene>
<dbReference type="Pfam" id="PF18785">
    <property type="entry name" value="Inv-AAD"/>
    <property type="match status" value="1"/>
</dbReference>
<accession>A0A178EQX2</accession>
<sequence>MDIQILSDLHLESPSAYNLFSAPPKAPYLALLGDIGNVRDKGFFTIETQLWWFQTVFFLMGNHEKVSQRNDEGLGTFVFLDRTRYDVTADITVLGCTLYSHILVQQETALGIGLKHFFRIDNWSVPGHNIAHAGDQAWLNEQVTSIMSSEPGKKIVIFTHYGPLSADVRATSPMHIGGPISGGFATGLTAEECWKSPNYSRVFGIAKALKGNCYVIAFSALVQAGARNEKRRSTPDLLLNGEVQPTTMSSPRTVPLSTHLHYLSQCLELASQSPPKPTNFRVGAILLLRQYPTSDTAELKETILSTGYTLELRGNTHAEQCCFAKLASHYGVAEEDLGEILEKQRGREDSEAQIELYVTMEPCAKRLSGNKPCVDRIIETRKDGKNGIDRVYFGVKEPGTFVGQSQGCKKLDEAGVQWNLIEGMENHILEIAMAGHEKQEKHSSRVDEADQTVLVDRAEEEARRGEPIPRNPKKRMMEGG</sequence>
<dbReference type="InterPro" id="IPR016193">
    <property type="entry name" value="Cytidine_deaminase-like"/>
</dbReference>
<dbReference type="InterPro" id="IPR029052">
    <property type="entry name" value="Metallo-depent_PP-like"/>
</dbReference>
<evidence type="ECO:0000313" key="4">
    <source>
        <dbReference type="Proteomes" id="UP000243015"/>
    </source>
</evidence>
<dbReference type="GO" id="GO:0016787">
    <property type="term" value="F:hydrolase activity"/>
    <property type="evidence" value="ECO:0007669"/>
    <property type="project" value="InterPro"/>
</dbReference>
<dbReference type="Proteomes" id="UP000243015">
    <property type="component" value="Unassembled WGS sequence"/>
</dbReference>
<feature type="compositionally biased region" description="Basic and acidic residues" evidence="1">
    <location>
        <begin position="436"/>
        <end position="448"/>
    </location>
</feature>
<dbReference type="InterPro" id="IPR004843">
    <property type="entry name" value="Calcineurin-like_PHP"/>
</dbReference>
<evidence type="ECO:0000313" key="3">
    <source>
        <dbReference type="EMBL" id="OAL62329.1"/>
    </source>
</evidence>
<dbReference type="PANTHER" id="PTHR37844">
    <property type="entry name" value="SER/THR PROTEIN PHOSPHATASE SUPERFAMILY (AFU_ORTHOLOGUE AFUA_1G14840)"/>
    <property type="match status" value="1"/>
</dbReference>
<evidence type="ECO:0000259" key="2">
    <source>
        <dbReference type="PROSITE" id="PS51747"/>
    </source>
</evidence>
<evidence type="ECO:0000256" key="1">
    <source>
        <dbReference type="SAM" id="MobiDB-lite"/>
    </source>
</evidence>
<comment type="caution">
    <text evidence="3">The sequence shown here is derived from an EMBL/GenBank/DDBJ whole genome shotgun (WGS) entry which is preliminary data.</text>
</comment>
<protein>
    <submittedName>
        <fullName evidence="3">DRAP deaminase</fullName>
    </submittedName>
</protein>
<dbReference type="InterPro" id="IPR002125">
    <property type="entry name" value="CMP_dCMP_dom"/>
</dbReference>
<dbReference type="PROSITE" id="PS51747">
    <property type="entry name" value="CYT_DCMP_DEAMINASES_2"/>
    <property type="match status" value="1"/>
</dbReference>
<dbReference type="Pfam" id="PF00149">
    <property type="entry name" value="Metallophos"/>
    <property type="match status" value="1"/>
</dbReference>
<organism evidence="3 4">
    <name type="scientific">Trichophyton rubrum</name>
    <name type="common">Athlete's foot fungus</name>
    <name type="synonym">Epidermophyton rubrum</name>
    <dbReference type="NCBI Taxonomy" id="5551"/>
    <lineage>
        <taxon>Eukaryota</taxon>
        <taxon>Fungi</taxon>
        <taxon>Dikarya</taxon>
        <taxon>Ascomycota</taxon>
        <taxon>Pezizomycotina</taxon>
        <taxon>Eurotiomycetes</taxon>
        <taxon>Eurotiomycetidae</taxon>
        <taxon>Onygenales</taxon>
        <taxon>Arthrodermataceae</taxon>
        <taxon>Trichophyton</taxon>
    </lineage>
</organism>
<feature type="domain" description="CMP/dCMP-type deaminase" evidence="2">
    <location>
        <begin position="257"/>
        <end position="419"/>
    </location>
</feature>
<dbReference type="SUPFAM" id="SSF53927">
    <property type="entry name" value="Cytidine deaminase-like"/>
    <property type="match status" value="1"/>
</dbReference>
<dbReference type="VEuPathDB" id="FungiDB:TERG_03532"/>
<dbReference type="AlphaFoldDB" id="A0A178EQX2"/>
<dbReference type="Gene3D" id="3.40.140.10">
    <property type="entry name" value="Cytidine Deaminase, domain 2"/>
    <property type="match status" value="1"/>
</dbReference>
<feature type="region of interest" description="Disordered" evidence="1">
    <location>
        <begin position="436"/>
        <end position="480"/>
    </location>
</feature>
<name>A0A178EQX2_TRIRU</name>
<dbReference type="EMBL" id="LHPM01000019">
    <property type="protein sequence ID" value="OAL62329.1"/>
    <property type="molecule type" value="Genomic_DNA"/>
</dbReference>
<reference evidence="3 4" key="1">
    <citation type="submission" date="2016-05" db="EMBL/GenBank/DDBJ databases">
        <title>Genome sequencing of Trichophyton rubrum CMCC(F)T1i isolated from hair.</title>
        <authorList>
            <person name="Zhan P."/>
            <person name="Tao Y."/>
            <person name="Liu W."/>
        </authorList>
    </citation>
    <scope>NUCLEOTIDE SEQUENCE [LARGE SCALE GENOMIC DNA]</scope>
    <source>
        <strain evidence="4">CMCC(F)T1i</strain>
    </source>
</reference>